<evidence type="ECO:0000313" key="1">
    <source>
        <dbReference type="EMBL" id="KEZ53597.1"/>
    </source>
</evidence>
<reference evidence="1 2" key="1">
    <citation type="journal article" date="2005" name="Int. J. Syst. Evol. Microbiol.">
        <title>Bacillus cibi sp. nov., isolated from jeotgal, a traditional Korean fermented seafood.</title>
        <authorList>
            <person name="Yoon J.H."/>
            <person name="Lee C.H."/>
            <person name="Oh T.K."/>
        </authorList>
    </citation>
    <scope>NUCLEOTIDE SEQUENCE [LARGE SCALE GENOMIC DNA]</scope>
    <source>
        <strain evidence="1 2">DSM 16189</strain>
    </source>
</reference>
<accession>A0A084H1Y5</accession>
<proteinExistence type="predicted"/>
<organism evidence="1 2">
    <name type="scientific">Metabacillus indicus</name>
    <name type="common">Bacillus indicus</name>
    <dbReference type="NCBI Taxonomy" id="246786"/>
    <lineage>
        <taxon>Bacteria</taxon>
        <taxon>Bacillati</taxon>
        <taxon>Bacillota</taxon>
        <taxon>Bacilli</taxon>
        <taxon>Bacillales</taxon>
        <taxon>Bacillaceae</taxon>
        <taxon>Metabacillus</taxon>
    </lineage>
</organism>
<name>A0A084H1Y5_METID</name>
<keyword evidence="2" id="KW-1185">Reference proteome</keyword>
<protein>
    <submittedName>
        <fullName evidence="1">Uncharacterized protein</fullName>
    </submittedName>
</protein>
<sequence>MGNGSAVLPFFNAFIKELWTKRLYTINQVLIENLEKWRHNCASDSGKSGGTKRHDASKLGFIFSTLT</sequence>
<dbReference type="Proteomes" id="UP000028549">
    <property type="component" value="Unassembled WGS sequence"/>
</dbReference>
<gene>
    <name evidence="1" type="ORF">GS18_0200990</name>
</gene>
<comment type="caution">
    <text evidence="1">The sequence shown here is derived from an EMBL/GenBank/DDBJ whole genome shotgun (WGS) entry which is preliminary data.</text>
</comment>
<dbReference type="STRING" id="246786.GS18_0200990"/>
<dbReference type="AlphaFoldDB" id="A0A084H1Y5"/>
<evidence type="ECO:0000313" key="2">
    <source>
        <dbReference type="Proteomes" id="UP000028549"/>
    </source>
</evidence>
<dbReference type="RefSeq" id="WP_029282379.1">
    <property type="nucleotide sequence ID" value="NZ_JNVC02000001.1"/>
</dbReference>
<dbReference type="EMBL" id="JNVC02000001">
    <property type="protein sequence ID" value="KEZ53597.1"/>
    <property type="molecule type" value="Genomic_DNA"/>
</dbReference>